<dbReference type="Proteomes" id="UP000824469">
    <property type="component" value="Unassembled WGS sequence"/>
</dbReference>
<evidence type="ECO:0000313" key="2">
    <source>
        <dbReference type="EMBL" id="KAH9297535.1"/>
    </source>
</evidence>
<feature type="non-terminal residue" evidence="2">
    <location>
        <position position="1"/>
    </location>
</feature>
<gene>
    <name evidence="2" type="ORF">KI387_029217</name>
</gene>
<keyword evidence="3" id="KW-1185">Reference proteome</keyword>
<feature type="region of interest" description="Disordered" evidence="1">
    <location>
        <begin position="55"/>
        <end position="87"/>
    </location>
</feature>
<dbReference type="EMBL" id="JAHRHJ020000010">
    <property type="protein sequence ID" value="KAH9297535.1"/>
    <property type="molecule type" value="Genomic_DNA"/>
</dbReference>
<name>A0AA38FCZ9_TAXCH</name>
<dbReference type="AlphaFoldDB" id="A0AA38FCZ9"/>
<proteinExistence type="predicted"/>
<reference evidence="2 3" key="1">
    <citation type="journal article" date="2021" name="Nat. Plants">
        <title>The Taxus genome provides insights into paclitaxel biosynthesis.</title>
        <authorList>
            <person name="Xiong X."/>
            <person name="Gou J."/>
            <person name="Liao Q."/>
            <person name="Li Y."/>
            <person name="Zhou Q."/>
            <person name="Bi G."/>
            <person name="Li C."/>
            <person name="Du R."/>
            <person name="Wang X."/>
            <person name="Sun T."/>
            <person name="Guo L."/>
            <person name="Liang H."/>
            <person name="Lu P."/>
            <person name="Wu Y."/>
            <person name="Zhang Z."/>
            <person name="Ro D.K."/>
            <person name="Shang Y."/>
            <person name="Huang S."/>
            <person name="Yan J."/>
        </authorList>
    </citation>
    <scope>NUCLEOTIDE SEQUENCE [LARGE SCALE GENOMIC DNA]</scope>
    <source>
        <strain evidence="2">Ta-2019</strain>
    </source>
</reference>
<feature type="compositionally biased region" description="Basic residues" evidence="1">
    <location>
        <begin position="56"/>
        <end position="69"/>
    </location>
</feature>
<organism evidence="2 3">
    <name type="scientific">Taxus chinensis</name>
    <name type="common">Chinese yew</name>
    <name type="synonym">Taxus wallichiana var. chinensis</name>
    <dbReference type="NCBI Taxonomy" id="29808"/>
    <lineage>
        <taxon>Eukaryota</taxon>
        <taxon>Viridiplantae</taxon>
        <taxon>Streptophyta</taxon>
        <taxon>Embryophyta</taxon>
        <taxon>Tracheophyta</taxon>
        <taxon>Spermatophyta</taxon>
        <taxon>Pinopsida</taxon>
        <taxon>Pinidae</taxon>
        <taxon>Conifers II</taxon>
        <taxon>Cupressales</taxon>
        <taxon>Taxaceae</taxon>
        <taxon>Taxus</taxon>
    </lineage>
</organism>
<protein>
    <submittedName>
        <fullName evidence="2">Uncharacterized protein</fullName>
    </submittedName>
</protein>
<feature type="non-terminal residue" evidence="2">
    <location>
        <position position="87"/>
    </location>
</feature>
<evidence type="ECO:0000256" key="1">
    <source>
        <dbReference type="SAM" id="MobiDB-lite"/>
    </source>
</evidence>
<accession>A0AA38FCZ9</accession>
<evidence type="ECO:0000313" key="3">
    <source>
        <dbReference type="Proteomes" id="UP000824469"/>
    </source>
</evidence>
<comment type="caution">
    <text evidence="2">The sequence shown here is derived from an EMBL/GenBank/DDBJ whole genome shotgun (WGS) entry which is preliminary data.</text>
</comment>
<sequence>IENNIKELDKLPKREGIRLINPKKPQSSKAMDLEEFVKTLVEAVKEISFKLARKEKGIRKGSQGQHRKCGKDIFSNHPINDERYDDR</sequence>